<feature type="transmembrane region" description="Helical" evidence="14">
    <location>
        <begin position="189"/>
        <end position="207"/>
    </location>
</feature>
<organism evidence="15 16">
    <name type="scientific">Porphyromonas miyakawae</name>
    <dbReference type="NCBI Taxonomy" id="3137470"/>
    <lineage>
        <taxon>Bacteria</taxon>
        <taxon>Pseudomonadati</taxon>
        <taxon>Bacteroidota</taxon>
        <taxon>Bacteroidia</taxon>
        <taxon>Bacteroidales</taxon>
        <taxon>Porphyromonadaceae</taxon>
        <taxon>Porphyromonas</taxon>
    </lineage>
</organism>
<comment type="miscellaneous">
    <text evidence="14">Bacitracin is thought to be involved in the inhibition of peptidoglycan synthesis by sequestering undecaprenyl diphosphate, thereby reducing the pool of lipid carrier available.</text>
</comment>
<evidence type="ECO:0000256" key="9">
    <source>
        <dbReference type="ARBA" id="ARBA00023136"/>
    </source>
</evidence>
<evidence type="ECO:0000313" key="15">
    <source>
        <dbReference type="EMBL" id="GAB1252082.1"/>
    </source>
</evidence>
<evidence type="ECO:0000256" key="5">
    <source>
        <dbReference type="ARBA" id="ARBA00022475"/>
    </source>
</evidence>
<dbReference type="NCBIfam" id="NF001390">
    <property type="entry name" value="PRK00281.1-4"/>
    <property type="match status" value="1"/>
</dbReference>
<reference evidence="15 16" key="1">
    <citation type="journal article" date="2025" name="Int. J. Syst. Evol. Microbiol.">
        <title>Desulfovibrio falkowii sp. nov., Porphyromonas miyakawae sp. nov., Mediterraneibacter flintii sp. nov. and Owariibacterium komagatae gen. nov., sp. nov., isolated from human faeces.</title>
        <authorList>
            <person name="Hamaguchi T."/>
            <person name="Ohara M."/>
            <person name="Hisatomi A."/>
            <person name="Sekiguchi K."/>
            <person name="Takeda J.I."/>
            <person name="Ueyama J."/>
            <person name="Ito M."/>
            <person name="Nishiwaki H."/>
            <person name="Ogi T."/>
            <person name="Hirayama M."/>
            <person name="Ohkuma M."/>
            <person name="Sakamoto M."/>
            <person name="Ohno K."/>
        </authorList>
    </citation>
    <scope>NUCLEOTIDE SEQUENCE [LARGE SCALE GENOMIC DNA]</scope>
    <source>
        <strain evidence="15 16">13CB11C</strain>
    </source>
</reference>
<protein>
    <recommendedName>
        <fullName evidence="4 14">Undecaprenyl-diphosphatase</fullName>
        <ecNumber evidence="3 14">3.6.1.27</ecNumber>
    </recommendedName>
    <alternativeName>
        <fullName evidence="12 14">Bacitracin resistance protein</fullName>
    </alternativeName>
    <alternativeName>
        <fullName evidence="11 14">Undecaprenyl pyrophosphate phosphatase</fullName>
    </alternativeName>
</protein>
<evidence type="ECO:0000256" key="3">
    <source>
        <dbReference type="ARBA" id="ARBA00012374"/>
    </source>
</evidence>
<keyword evidence="14" id="KW-0961">Cell wall biogenesis/degradation</keyword>
<comment type="subcellular location">
    <subcellularLocation>
        <location evidence="1 14">Cell membrane</location>
        <topology evidence="1 14">Multi-pass membrane protein</topology>
    </subcellularLocation>
</comment>
<accession>A0ABQ0E2Y3</accession>
<evidence type="ECO:0000256" key="6">
    <source>
        <dbReference type="ARBA" id="ARBA00022692"/>
    </source>
</evidence>
<keyword evidence="10 14" id="KW-0046">Antibiotic resistance</keyword>
<dbReference type="InterPro" id="IPR003824">
    <property type="entry name" value="UppP"/>
</dbReference>
<keyword evidence="16" id="KW-1185">Reference proteome</keyword>
<evidence type="ECO:0000256" key="10">
    <source>
        <dbReference type="ARBA" id="ARBA00023251"/>
    </source>
</evidence>
<keyword evidence="7 14" id="KW-0378">Hydrolase</keyword>
<dbReference type="PANTHER" id="PTHR30622:SF3">
    <property type="entry name" value="UNDECAPRENYL-DIPHOSPHATASE"/>
    <property type="match status" value="1"/>
</dbReference>
<dbReference type="EMBL" id="BAAFSF010000004">
    <property type="protein sequence ID" value="GAB1252082.1"/>
    <property type="molecule type" value="Genomic_DNA"/>
</dbReference>
<dbReference type="RefSeq" id="WP_411915853.1">
    <property type="nucleotide sequence ID" value="NZ_BAAFSF010000004.1"/>
</dbReference>
<comment type="function">
    <text evidence="14">Catalyzes the dephosphorylation of undecaprenyl diphosphate (UPP). Confers resistance to bacitracin.</text>
</comment>
<feature type="transmembrane region" description="Helical" evidence="14">
    <location>
        <begin position="228"/>
        <end position="247"/>
    </location>
</feature>
<keyword evidence="8 14" id="KW-1133">Transmembrane helix</keyword>
<dbReference type="PANTHER" id="PTHR30622">
    <property type="entry name" value="UNDECAPRENYL-DIPHOSPHATASE"/>
    <property type="match status" value="1"/>
</dbReference>
<evidence type="ECO:0000256" key="1">
    <source>
        <dbReference type="ARBA" id="ARBA00004651"/>
    </source>
</evidence>
<comment type="similarity">
    <text evidence="2 14">Belongs to the UppP family.</text>
</comment>
<dbReference type="Proteomes" id="UP001628220">
    <property type="component" value="Unassembled WGS sequence"/>
</dbReference>
<proteinExistence type="inferred from homology"/>
<sequence length="281" mass="31177">MTIIQAIVLAIVEGLTEFLPVSSTGHMILAQGIMQMQSDEYLRAFTVMIQFGAILSVIVLYWKRFFSPKAAPNAVFRGKKLENKWQRWGFFYLTLVVGILPAAVIGLLFEQYIDLLLSKVSVVAVILLLGGVFMLFIDRIFSSEGEEHPTLLKAFFIGCYQVIAMIPGVSRSMATIVGGMQQGLSRKAAAEYSFFLAVPTMLGATLLKAYKLFKSGGVEIFRNNATTLLLGNLVAFVVAMLAIRFFISYLTKYGFKLFGYYRIVVGSLILLLMALNVPLTM</sequence>
<comment type="catalytic activity">
    <reaction evidence="13 14">
        <text>di-trans,octa-cis-undecaprenyl diphosphate + H2O = di-trans,octa-cis-undecaprenyl phosphate + phosphate + H(+)</text>
        <dbReference type="Rhea" id="RHEA:28094"/>
        <dbReference type="ChEBI" id="CHEBI:15377"/>
        <dbReference type="ChEBI" id="CHEBI:15378"/>
        <dbReference type="ChEBI" id="CHEBI:43474"/>
        <dbReference type="ChEBI" id="CHEBI:58405"/>
        <dbReference type="ChEBI" id="CHEBI:60392"/>
        <dbReference type="EC" id="3.6.1.27"/>
    </reaction>
</comment>
<keyword evidence="5 14" id="KW-1003">Cell membrane</keyword>
<evidence type="ECO:0000256" key="7">
    <source>
        <dbReference type="ARBA" id="ARBA00022801"/>
    </source>
</evidence>
<keyword evidence="9 14" id="KW-0472">Membrane</keyword>
<evidence type="ECO:0000256" key="14">
    <source>
        <dbReference type="HAMAP-Rule" id="MF_01006"/>
    </source>
</evidence>
<feature type="transmembrane region" description="Helical" evidence="14">
    <location>
        <begin position="41"/>
        <end position="62"/>
    </location>
</feature>
<feature type="transmembrane region" description="Helical" evidence="14">
    <location>
        <begin position="115"/>
        <end position="138"/>
    </location>
</feature>
<keyword evidence="14" id="KW-0133">Cell shape</keyword>
<evidence type="ECO:0000256" key="8">
    <source>
        <dbReference type="ARBA" id="ARBA00022989"/>
    </source>
</evidence>
<gene>
    <name evidence="14" type="primary">uppP</name>
    <name evidence="15" type="ORF">Tsumi_11880</name>
</gene>
<evidence type="ECO:0000256" key="12">
    <source>
        <dbReference type="ARBA" id="ARBA00032932"/>
    </source>
</evidence>
<feature type="transmembrane region" description="Helical" evidence="14">
    <location>
        <begin position="150"/>
        <end position="169"/>
    </location>
</feature>
<feature type="transmembrane region" description="Helical" evidence="14">
    <location>
        <begin position="89"/>
        <end position="109"/>
    </location>
</feature>
<dbReference type="EC" id="3.6.1.27" evidence="3 14"/>
<name>A0ABQ0E2Y3_9PORP</name>
<dbReference type="Pfam" id="PF02673">
    <property type="entry name" value="BacA"/>
    <property type="match status" value="1"/>
</dbReference>
<keyword evidence="14" id="KW-0573">Peptidoglycan synthesis</keyword>
<evidence type="ECO:0000256" key="13">
    <source>
        <dbReference type="ARBA" id="ARBA00047594"/>
    </source>
</evidence>
<evidence type="ECO:0000256" key="4">
    <source>
        <dbReference type="ARBA" id="ARBA00021581"/>
    </source>
</evidence>
<keyword evidence="6 14" id="KW-0812">Transmembrane</keyword>
<dbReference type="HAMAP" id="MF_01006">
    <property type="entry name" value="Undec_diphosphatase"/>
    <property type="match status" value="1"/>
</dbReference>
<feature type="transmembrane region" description="Helical" evidence="14">
    <location>
        <begin position="259"/>
        <end position="279"/>
    </location>
</feature>
<evidence type="ECO:0000256" key="11">
    <source>
        <dbReference type="ARBA" id="ARBA00032707"/>
    </source>
</evidence>
<evidence type="ECO:0000313" key="16">
    <source>
        <dbReference type="Proteomes" id="UP001628220"/>
    </source>
</evidence>
<evidence type="ECO:0000256" key="2">
    <source>
        <dbReference type="ARBA" id="ARBA00010621"/>
    </source>
</evidence>
<comment type="caution">
    <text evidence="15">The sequence shown here is derived from an EMBL/GenBank/DDBJ whole genome shotgun (WGS) entry which is preliminary data.</text>
</comment>